<evidence type="ECO:0000256" key="1">
    <source>
        <dbReference type="SAM" id="MobiDB-lite"/>
    </source>
</evidence>
<gene>
    <name evidence="2" type="ORF">DFH08DRAFT_29524</name>
</gene>
<evidence type="ECO:0000313" key="2">
    <source>
        <dbReference type="EMBL" id="KAJ7368593.1"/>
    </source>
</evidence>
<proteinExistence type="predicted"/>
<sequence>MSVLFYLLEEDSHHKYSEAFTVASTWVDIGGEGTGDRNRVHCTPYTEVLGQIREGAIVALEATLNRYHHITSDDSQREYNLVGHRVEVVGVPYLRSVGFVHAAGDVGAAEDVDESALDAPVAGTSSPSSVEPLEPAHPESVPEDNSGTAEYYARLVIE</sequence>
<organism evidence="2 3">
    <name type="scientific">Mycena albidolilacea</name>
    <dbReference type="NCBI Taxonomy" id="1033008"/>
    <lineage>
        <taxon>Eukaryota</taxon>
        <taxon>Fungi</taxon>
        <taxon>Dikarya</taxon>
        <taxon>Basidiomycota</taxon>
        <taxon>Agaricomycotina</taxon>
        <taxon>Agaricomycetes</taxon>
        <taxon>Agaricomycetidae</taxon>
        <taxon>Agaricales</taxon>
        <taxon>Marasmiineae</taxon>
        <taxon>Mycenaceae</taxon>
        <taxon>Mycena</taxon>
    </lineage>
</organism>
<dbReference type="Proteomes" id="UP001218218">
    <property type="component" value="Unassembled WGS sequence"/>
</dbReference>
<accession>A0AAD7AV17</accession>
<name>A0AAD7AV17_9AGAR</name>
<feature type="region of interest" description="Disordered" evidence="1">
    <location>
        <begin position="114"/>
        <end position="149"/>
    </location>
</feature>
<evidence type="ECO:0000313" key="3">
    <source>
        <dbReference type="Proteomes" id="UP001218218"/>
    </source>
</evidence>
<protein>
    <submittedName>
        <fullName evidence="2">Uncharacterized protein</fullName>
    </submittedName>
</protein>
<comment type="caution">
    <text evidence="2">The sequence shown here is derived from an EMBL/GenBank/DDBJ whole genome shotgun (WGS) entry which is preliminary data.</text>
</comment>
<reference evidence="2" key="1">
    <citation type="submission" date="2023-03" db="EMBL/GenBank/DDBJ databases">
        <title>Massive genome expansion in bonnet fungi (Mycena s.s.) driven by repeated elements and novel gene families across ecological guilds.</title>
        <authorList>
            <consortium name="Lawrence Berkeley National Laboratory"/>
            <person name="Harder C.B."/>
            <person name="Miyauchi S."/>
            <person name="Viragh M."/>
            <person name="Kuo A."/>
            <person name="Thoen E."/>
            <person name="Andreopoulos B."/>
            <person name="Lu D."/>
            <person name="Skrede I."/>
            <person name="Drula E."/>
            <person name="Henrissat B."/>
            <person name="Morin E."/>
            <person name="Kohler A."/>
            <person name="Barry K."/>
            <person name="LaButti K."/>
            <person name="Morin E."/>
            <person name="Salamov A."/>
            <person name="Lipzen A."/>
            <person name="Mereny Z."/>
            <person name="Hegedus B."/>
            <person name="Baldrian P."/>
            <person name="Stursova M."/>
            <person name="Weitz H."/>
            <person name="Taylor A."/>
            <person name="Grigoriev I.V."/>
            <person name="Nagy L.G."/>
            <person name="Martin F."/>
            <person name="Kauserud H."/>
        </authorList>
    </citation>
    <scope>NUCLEOTIDE SEQUENCE</scope>
    <source>
        <strain evidence="2">CBHHK002</strain>
    </source>
</reference>
<dbReference type="AlphaFoldDB" id="A0AAD7AV17"/>
<dbReference type="EMBL" id="JARIHO010000001">
    <property type="protein sequence ID" value="KAJ7368593.1"/>
    <property type="molecule type" value="Genomic_DNA"/>
</dbReference>
<keyword evidence="3" id="KW-1185">Reference proteome</keyword>